<keyword evidence="1" id="KW-0472">Membrane</keyword>
<name>A0A813XXA5_9BILA</name>
<dbReference type="AlphaFoldDB" id="A0A813XXA5"/>
<dbReference type="EMBL" id="CAJOBC010001201">
    <property type="protein sequence ID" value="CAF3663019.1"/>
    <property type="molecule type" value="Genomic_DNA"/>
</dbReference>
<dbReference type="Proteomes" id="UP000681722">
    <property type="component" value="Unassembled WGS sequence"/>
</dbReference>
<evidence type="ECO:0000313" key="3">
    <source>
        <dbReference type="EMBL" id="CAF0876175.1"/>
    </source>
</evidence>
<comment type="caution">
    <text evidence="3">The sequence shown here is derived from an EMBL/GenBank/DDBJ whole genome shotgun (WGS) entry which is preliminary data.</text>
</comment>
<sequence>MNISYLLESSNMGNDAQFLDQPPPRFQPDKYVDDLSNVPLNTKINNNVGLSSIQTPLETLNERSVKIELTDGSCRQRRRKSSINAQKCSSISKSIIPVDRIFTICLFILLIILVIYLLFHGKSTDNKLNALITSKYNQQDLKTLIDQFNNTLKLFELLLQQMSVSKLKNGAVNFNLQLTGQELIEFYKNNRTMMLDDLLKRLKNY</sequence>
<protein>
    <submittedName>
        <fullName evidence="3">Uncharacterized protein</fullName>
    </submittedName>
</protein>
<reference evidence="3" key="1">
    <citation type="submission" date="2021-02" db="EMBL/GenBank/DDBJ databases">
        <authorList>
            <person name="Nowell W R."/>
        </authorList>
    </citation>
    <scope>NUCLEOTIDE SEQUENCE</scope>
</reference>
<dbReference type="EMBL" id="CAJNOK010000481">
    <property type="protein sequence ID" value="CAF0756405.1"/>
    <property type="molecule type" value="Genomic_DNA"/>
</dbReference>
<evidence type="ECO:0000313" key="6">
    <source>
        <dbReference type="Proteomes" id="UP000663829"/>
    </source>
</evidence>
<dbReference type="OrthoDB" id="9999462at2759"/>
<gene>
    <name evidence="3" type="ORF">GPM918_LOCUS7363</name>
    <name evidence="2" type="ORF">OVA965_LOCUS2306</name>
    <name evidence="5" type="ORF">SRO942_LOCUS7363</name>
    <name evidence="4" type="ORF">TMI583_LOCUS2306</name>
</gene>
<dbReference type="EMBL" id="CAJNOQ010001201">
    <property type="protein sequence ID" value="CAF0876175.1"/>
    <property type="molecule type" value="Genomic_DNA"/>
</dbReference>
<dbReference type="Proteomes" id="UP000682733">
    <property type="component" value="Unassembled WGS sequence"/>
</dbReference>
<keyword evidence="6" id="KW-1185">Reference proteome</keyword>
<evidence type="ECO:0000313" key="5">
    <source>
        <dbReference type="EMBL" id="CAF3663019.1"/>
    </source>
</evidence>
<proteinExistence type="predicted"/>
<organism evidence="3 6">
    <name type="scientific">Didymodactylos carnosus</name>
    <dbReference type="NCBI Taxonomy" id="1234261"/>
    <lineage>
        <taxon>Eukaryota</taxon>
        <taxon>Metazoa</taxon>
        <taxon>Spiralia</taxon>
        <taxon>Gnathifera</taxon>
        <taxon>Rotifera</taxon>
        <taxon>Eurotatoria</taxon>
        <taxon>Bdelloidea</taxon>
        <taxon>Philodinida</taxon>
        <taxon>Philodinidae</taxon>
        <taxon>Didymodactylos</taxon>
    </lineage>
</organism>
<evidence type="ECO:0000256" key="1">
    <source>
        <dbReference type="SAM" id="Phobius"/>
    </source>
</evidence>
<keyword evidence="1" id="KW-1133">Transmembrane helix</keyword>
<dbReference type="EMBL" id="CAJOBA010000481">
    <property type="protein sequence ID" value="CAF3535663.1"/>
    <property type="molecule type" value="Genomic_DNA"/>
</dbReference>
<dbReference type="Proteomes" id="UP000677228">
    <property type="component" value="Unassembled WGS sequence"/>
</dbReference>
<accession>A0A813XXA5</accession>
<keyword evidence="1" id="KW-0812">Transmembrane</keyword>
<evidence type="ECO:0000313" key="2">
    <source>
        <dbReference type="EMBL" id="CAF0756405.1"/>
    </source>
</evidence>
<dbReference type="Proteomes" id="UP000663829">
    <property type="component" value="Unassembled WGS sequence"/>
</dbReference>
<feature type="transmembrane region" description="Helical" evidence="1">
    <location>
        <begin position="101"/>
        <end position="119"/>
    </location>
</feature>
<evidence type="ECO:0000313" key="4">
    <source>
        <dbReference type="EMBL" id="CAF3535663.1"/>
    </source>
</evidence>